<dbReference type="AlphaFoldDB" id="A0A1G6QHY7"/>
<protein>
    <submittedName>
        <fullName evidence="2">Uncharacterized protein</fullName>
    </submittedName>
</protein>
<feature type="region of interest" description="Disordered" evidence="1">
    <location>
        <begin position="22"/>
        <end position="47"/>
    </location>
</feature>
<organism evidence="2 3">
    <name type="scientific">Halanaerobium congolense</name>
    <dbReference type="NCBI Taxonomy" id="54121"/>
    <lineage>
        <taxon>Bacteria</taxon>
        <taxon>Bacillati</taxon>
        <taxon>Bacillota</taxon>
        <taxon>Clostridia</taxon>
        <taxon>Halanaerobiales</taxon>
        <taxon>Halanaerobiaceae</taxon>
        <taxon>Halanaerobium</taxon>
    </lineage>
</organism>
<reference evidence="2 3" key="1">
    <citation type="submission" date="2016-10" db="EMBL/GenBank/DDBJ databases">
        <authorList>
            <person name="Varghese N."/>
            <person name="Submissions S."/>
        </authorList>
    </citation>
    <scope>NUCLEOTIDE SEQUENCE [LARGE SCALE GENOMIC DNA]</scope>
    <source>
        <strain evidence="2 3">WG10</strain>
    </source>
</reference>
<dbReference type="Proteomes" id="UP000324896">
    <property type="component" value="Unassembled WGS sequence"/>
</dbReference>
<evidence type="ECO:0000256" key="1">
    <source>
        <dbReference type="SAM" id="MobiDB-lite"/>
    </source>
</evidence>
<gene>
    <name evidence="2" type="ORF">SAMN04488597_11812</name>
</gene>
<dbReference type="EMBL" id="FMYT01000018">
    <property type="protein sequence ID" value="SDC91297.1"/>
    <property type="molecule type" value="Genomic_DNA"/>
</dbReference>
<name>A0A1G6QHY7_9FIRM</name>
<feature type="compositionally biased region" description="Polar residues" evidence="1">
    <location>
        <begin position="22"/>
        <end position="31"/>
    </location>
</feature>
<evidence type="ECO:0000313" key="3">
    <source>
        <dbReference type="Proteomes" id="UP000324896"/>
    </source>
</evidence>
<dbReference type="RefSeq" id="WP_149796838.1">
    <property type="nucleotide sequence ID" value="NZ_FMYT01000018.1"/>
</dbReference>
<evidence type="ECO:0000313" key="2">
    <source>
        <dbReference type="EMBL" id="SDC91297.1"/>
    </source>
</evidence>
<accession>A0A1G6QHY7</accession>
<proteinExistence type="predicted"/>
<feature type="compositionally biased region" description="Basic and acidic residues" evidence="1">
    <location>
        <begin position="32"/>
        <end position="42"/>
    </location>
</feature>
<sequence>MSAVDNTNSILNQIKNVIVNQLNQPDQSSEQNKQDLKGDRFTKSQPTEKVTYDLDDFTAKNGIKRPIKINNSNNIFFINHNNRNRALKIDPGEYNLSEIQAAIQHKANEEFGIGKVQLKMTASGSDRFIYAEDKKEEHVLDEQG</sequence>